<dbReference type="EMBL" id="MU117992">
    <property type="protein sequence ID" value="KAF9649854.1"/>
    <property type="molecule type" value="Genomic_DNA"/>
</dbReference>
<dbReference type="Proteomes" id="UP000886501">
    <property type="component" value="Unassembled WGS sequence"/>
</dbReference>
<reference evidence="1" key="1">
    <citation type="submission" date="2019-10" db="EMBL/GenBank/DDBJ databases">
        <authorList>
            <consortium name="DOE Joint Genome Institute"/>
            <person name="Kuo A."/>
            <person name="Miyauchi S."/>
            <person name="Kiss E."/>
            <person name="Drula E."/>
            <person name="Kohler A."/>
            <person name="Sanchez-Garcia M."/>
            <person name="Andreopoulos B."/>
            <person name="Barry K.W."/>
            <person name="Bonito G."/>
            <person name="Buee M."/>
            <person name="Carver A."/>
            <person name="Chen C."/>
            <person name="Cichocki N."/>
            <person name="Clum A."/>
            <person name="Culley D."/>
            <person name="Crous P.W."/>
            <person name="Fauchery L."/>
            <person name="Girlanda M."/>
            <person name="Hayes R."/>
            <person name="Keri Z."/>
            <person name="Labutti K."/>
            <person name="Lipzen A."/>
            <person name="Lombard V."/>
            <person name="Magnuson J."/>
            <person name="Maillard F."/>
            <person name="Morin E."/>
            <person name="Murat C."/>
            <person name="Nolan M."/>
            <person name="Ohm R."/>
            <person name="Pangilinan J."/>
            <person name="Pereira M."/>
            <person name="Perotto S."/>
            <person name="Peter M."/>
            <person name="Riley R."/>
            <person name="Sitrit Y."/>
            <person name="Stielow B."/>
            <person name="Szollosi G."/>
            <person name="Zifcakova L."/>
            <person name="Stursova M."/>
            <person name="Spatafora J.W."/>
            <person name="Tedersoo L."/>
            <person name="Vaario L.-M."/>
            <person name="Yamada A."/>
            <person name="Yan M."/>
            <person name="Wang P."/>
            <person name="Xu J."/>
            <person name="Bruns T."/>
            <person name="Baldrian P."/>
            <person name="Vilgalys R."/>
            <person name="Henrissat B."/>
            <person name="Grigoriev I.V."/>
            <person name="Hibbett D."/>
            <person name="Nagy L.G."/>
            <person name="Martin F.M."/>
        </authorList>
    </citation>
    <scope>NUCLEOTIDE SEQUENCE</scope>
    <source>
        <strain evidence="1">P2</strain>
    </source>
</reference>
<sequence length="499" mass="56141">MGASSSKLTAAPQLSQEVLEEKMRGSMNSLAISVTDVVPLSSSGALSPTLIENWESEVVSDPRTKLARTVLATNHIHSSLLDRTAQIADQHVFNHVIDFKTGPRTDQRNSGRCWLFATTNVLRYEVMKKLNISELELSQSYLFFWDKLNKSNYYLELSIENAEKPLDDRLVYFLSDDLISDGGQWDMVVNVLEHYGTVPKAIYPESYSSSSSGVLDALLQTKLREHAIILRELCASLKATSMTRDAILSTVRAKKEELMKEVYTIMTATLGVPPPANKKFVFDYYDKDDKPRKWEGTPIEFYKNVASGRYPPSDSFSLINDPRNEYGKLYTVDKLGNVWGGRPVLYVNTEIENLKATVVKLIKAGIPVFFGCDVGKHSDSTLGIMDLKLFDYDTAFNIKLGMTKKQRLQVNESAMTHAMVICGVHVDPETGKPVRYKVENSWGERSGEKGWFMMTDEWFSEYVFQIVVPKALAPKELVKVFEDGNPHVLPAWDPMGSLA</sequence>
<accession>A0ACB6ZK03</accession>
<comment type="caution">
    <text evidence="1">The sequence shown here is derived from an EMBL/GenBank/DDBJ whole genome shotgun (WGS) entry which is preliminary data.</text>
</comment>
<gene>
    <name evidence="1" type="ORF">BDM02DRAFT_3113102</name>
</gene>
<evidence type="ECO:0000313" key="1">
    <source>
        <dbReference type="EMBL" id="KAF9649854.1"/>
    </source>
</evidence>
<organism evidence="1 2">
    <name type="scientific">Thelephora ganbajun</name>
    <name type="common">Ganba fungus</name>
    <dbReference type="NCBI Taxonomy" id="370292"/>
    <lineage>
        <taxon>Eukaryota</taxon>
        <taxon>Fungi</taxon>
        <taxon>Dikarya</taxon>
        <taxon>Basidiomycota</taxon>
        <taxon>Agaricomycotina</taxon>
        <taxon>Agaricomycetes</taxon>
        <taxon>Thelephorales</taxon>
        <taxon>Thelephoraceae</taxon>
        <taxon>Thelephora</taxon>
    </lineage>
</organism>
<keyword evidence="2" id="KW-1185">Reference proteome</keyword>
<proteinExistence type="predicted"/>
<name>A0ACB6ZK03_THEGA</name>
<evidence type="ECO:0000313" key="2">
    <source>
        <dbReference type="Proteomes" id="UP000886501"/>
    </source>
</evidence>
<reference evidence="1" key="2">
    <citation type="journal article" date="2020" name="Nat. Commun.">
        <title>Large-scale genome sequencing of mycorrhizal fungi provides insights into the early evolution of symbiotic traits.</title>
        <authorList>
            <person name="Miyauchi S."/>
            <person name="Kiss E."/>
            <person name="Kuo A."/>
            <person name="Drula E."/>
            <person name="Kohler A."/>
            <person name="Sanchez-Garcia M."/>
            <person name="Morin E."/>
            <person name="Andreopoulos B."/>
            <person name="Barry K.W."/>
            <person name="Bonito G."/>
            <person name="Buee M."/>
            <person name="Carver A."/>
            <person name="Chen C."/>
            <person name="Cichocki N."/>
            <person name="Clum A."/>
            <person name="Culley D."/>
            <person name="Crous P.W."/>
            <person name="Fauchery L."/>
            <person name="Girlanda M."/>
            <person name="Hayes R.D."/>
            <person name="Keri Z."/>
            <person name="LaButti K."/>
            <person name="Lipzen A."/>
            <person name="Lombard V."/>
            <person name="Magnuson J."/>
            <person name="Maillard F."/>
            <person name="Murat C."/>
            <person name="Nolan M."/>
            <person name="Ohm R.A."/>
            <person name="Pangilinan J."/>
            <person name="Pereira M.F."/>
            <person name="Perotto S."/>
            <person name="Peter M."/>
            <person name="Pfister S."/>
            <person name="Riley R."/>
            <person name="Sitrit Y."/>
            <person name="Stielow J.B."/>
            <person name="Szollosi G."/>
            <person name="Zifcakova L."/>
            <person name="Stursova M."/>
            <person name="Spatafora J.W."/>
            <person name="Tedersoo L."/>
            <person name="Vaario L.M."/>
            <person name="Yamada A."/>
            <person name="Yan M."/>
            <person name="Wang P."/>
            <person name="Xu J."/>
            <person name="Bruns T."/>
            <person name="Baldrian P."/>
            <person name="Vilgalys R."/>
            <person name="Dunand C."/>
            <person name="Henrissat B."/>
            <person name="Grigoriev I.V."/>
            <person name="Hibbett D."/>
            <person name="Nagy L.G."/>
            <person name="Martin F.M."/>
        </authorList>
    </citation>
    <scope>NUCLEOTIDE SEQUENCE</scope>
    <source>
        <strain evidence="1">P2</strain>
    </source>
</reference>
<protein>
    <submittedName>
        <fullName evidence="1">Peptidase C1B bleomycin hydrolase</fullName>
    </submittedName>
</protein>
<keyword evidence="1" id="KW-0378">Hydrolase</keyword>